<dbReference type="InterPro" id="IPR011009">
    <property type="entry name" value="Kinase-like_dom_sf"/>
</dbReference>
<dbReference type="InterPro" id="IPR000719">
    <property type="entry name" value="Prot_kinase_dom"/>
</dbReference>
<evidence type="ECO:0000256" key="1">
    <source>
        <dbReference type="ARBA" id="ARBA00038240"/>
    </source>
</evidence>
<comment type="caution">
    <text evidence="3">The sequence shown here is derived from an EMBL/GenBank/DDBJ whole genome shotgun (WGS) entry which is preliminary data.</text>
</comment>
<sequence length="314" mass="37502">MNKSILFKACALLKVPFSEVELIGGYFDHVFEVKNKPFILKIFKEDGNSLSLIEAELNWIDYLSDHHVQVCKALPIIDNRYIVPLADNYYLVVYEKAKGQHVNVNDSKTWNNYLFENWGRTMGKMHALAKNYTPRTTKRPNWYDHPLYYLELDFVDVEIQERLKAYVKQLRELPTTSNAYGIIHHDLHQHNFFIDDKKNLILMDFGDCEYHWFVYDIAIVIYHAVQTCNDAEPQSKEAFAKAFFQSFMKGYEREHQLPSEWMQQIPFFLDFRQIYSYMYHMMYANNLNEVQLKFLERMKLKIKSDSPYLPFSLF</sequence>
<keyword evidence="4" id="KW-1185">Reference proteome</keyword>
<keyword evidence="3" id="KW-0418">Kinase</keyword>
<evidence type="ECO:0000259" key="2">
    <source>
        <dbReference type="PROSITE" id="PS50011"/>
    </source>
</evidence>
<dbReference type="Gene3D" id="3.90.1200.10">
    <property type="match status" value="1"/>
</dbReference>
<protein>
    <submittedName>
        <fullName evidence="3">Ser/Thr protein kinase RdoA (MazF antagonist)</fullName>
    </submittedName>
</protein>
<evidence type="ECO:0000313" key="4">
    <source>
        <dbReference type="Proteomes" id="UP001223586"/>
    </source>
</evidence>
<feature type="domain" description="Protein kinase" evidence="2">
    <location>
        <begin position="17"/>
        <end position="314"/>
    </location>
</feature>
<dbReference type="Pfam" id="PF01636">
    <property type="entry name" value="APH"/>
    <property type="match status" value="1"/>
</dbReference>
<dbReference type="GO" id="GO:0016301">
    <property type="term" value="F:kinase activity"/>
    <property type="evidence" value="ECO:0007669"/>
    <property type="project" value="UniProtKB-KW"/>
</dbReference>
<keyword evidence="3" id="KW-0808">Transferase</keyword>
<dbReference type="PANTHER" id="PTHR21064:SF6">
    <property type="entry name" value="AMINOGLYCOSIDE PHOSPHOTRANSFERASE DOMAIN-CONTAINING PROTEIN"/>
    <property type="match status" value="1"/>
</dbReference>
<comment type="similarity">
    <text evidence="1">Belongs to the pseudomonas-type ThrB family.</text>
</comment>
<gene>
    <name evidence="3" type="ORF">J2S08_003124</name>
</gene>
<reference evidence="3 4" key="1">
    <citation type="submission" date="2023-07" db="EMBL/GenBank/DDBJ databases">
        <title>Genomic Encyclopedia of Type Strains, Phase IV (KMG-IV): sequencing the most valuable type-strain genomes for metagenomic binning, comparative biology and taxonomic classification.</title>
        <authorList>
            <person name="Goeker M."/>
        </authorList>
    </citation>
    <scope>NUCLEOTIDE SEQUENCE [LARGE SCALE GENOMIC DNA]</scope>
    <source>
        <strain evidence="3 4">DSM 23837</strain>
    </source>
</reference>
<name>A0ABT9WVL0_9BACI</name>
<organism evidence="3 4">
    <name type="scientific">Bacillus chungangensis</name>
    <dbReference type="NCBI Taxonomy" id="587633"/>
    <lineage>
        <taxon>Bacteria</taxon>
        <taxon>Bacillati</taxon>
        <taxon>Bacillota</taxon>
        <taxon>Bacilli</taxon>
        <taxon>Bacillales</taxon>
        <taxon>Bacillaceae</taxon>
        <taxon>Bacillus</taxon>
    </lineage>
</organism>
<dbReference type="InterPro" id="IPR050249">
    <property type="entry name" value="Pseudomonas-type_ThrB"/>
</dbReference>
<accession>A0ABT9WVL0</accession>
<dbReference type="RefSeq" id="WP_307231078.1">
    <property type="nucleotide sequence ID" value="NZ_JAUSTT010000020.1"/>
</dbReference>
<dbReference type="PANTHER" id="PTHR21064">
    <property type="entry name" value="AMINOGLYCOSIDE PHOSPHOTRANSFERASE DOMAIN-CONTAINING PROTEIN-RELATED"/>
    <property type="match status" value="1"/>
</dbReference>
<dbReference type="Proteomes" id="UP001223586">
    <property type="component" value="Unassembled WGS sequence"/>
</dbReference>
<dbReference type="SUPFAM" id="SSF56112">
    <property type="entry name" value="Protein kinase-like (PK-like)"/>
    <property type="match status" value="1"/>
</dbReference>
<proteinExistence type="inferred from homology"/>
<evidence type="ECO:0000313" key="3">
    <source>
        <dbReference type="EMBL" id="MDQ0177245.1"/>
    </source>
</evidence>
<dbReference type="PROSITE" id="PS50011">
    <property type="entry name" value="PROTEIN_KINASE_DOM"/>
    <property type="match status" value="1"/>
</dbReference>
<dbReference type="EMBL" id="JAUSTT010000020">
    <property type="protein sequence ID" value="MDQ0177245.1"/>
    <property type="molecule type" value="Genomic_DNA"/>
</dbReference>
<dbReference type="InterPro" id="IPR002575">
    <property type="entry name" value="Aminoglycoside_PTrfase"/>
</dbReference>